<evidence type="ECO:0000313" key="2">
    <source>
        <dbReference type="RefSeq" id="XP_035699937.1"/>
    </source>
</evidence>
<dbReference type="Proteomes" id="UP000001554">
    <property type="component" value="Chromosome 15"/>
</dbReference>
<dbReference type="AlphaFoldDB" id="A0A9J7NCV2"/>
<dbReference type="Pfam" id="PF14651">
    <property type="entry name" value="Lipocalin_7"/>
    <property type="match status" value="1"/>
</dbReference>
<sequence length="139" mass="15657">MPYDLVKETGTWTTSKSSDNWSECLVKLGVPPDMVEKVKQEKYDVVVTVSGDTCTYKMTEFGETSVNTFTFGVEAEEKDSMGSRKVIHTLEGDALVSNYPNYDGKGMPLRTSRRWLNDNTILAEFKVGDLEGWVENVRV</sequence>
<dbReference type="Gene3D" id="2.40.128.20">
    <property type="match status" value="1"/>
</dbReference>
<protein>
    <submittedName>
        <fullName evidence="2">Fatty acid-binding protein Fh15-like</fullName>
    </submittedName>
</protein>
<dbReference type="KEGG" id="bfo:118432459"/>
<dbReference type="RefSeq" id="XP_035699937.1">
    <property type="nucleotide sequence ID" value="XM_035844044.1"/>
</dbReference>
<reference evidence="1" key="1">
    <citation type="journal article" date="2020" name="Nat. Ecol. Evol.">
        <title>Deeply conserved synteny resolves early events in vertebrate evolution.</title>
        <authorList>
            <person name="Simakov O."/>
            <person name="Marletaz F."/>
            <person name="Yue J.X."/>
            <person name="O'Connell B."/>
            <person name="Jenkins J."/>
            <person name="Brandt A."/>
            <person name="Calef R."/>
            <person name="Tung C.H."/>
            <person name="Huang T.K."/>
            <person name="Schmutz J."/>
            <person name="Satoh N."/>
            <person name="Yu J.K."/>
            <person name="Putnam N.H."/>
            <person name="Green R.E."/>
            <person name="Rokhsar D.S."/>
        </authorList>
    </citation>
    <scope>NUCLEOTIDE SEQUENCE [LARGE SCALE GENOMIC DNA]</scope>
    <source>
        <strain evidence="1">S238N-H82</strain>
    </source>
</reference>
<reference evidence="2" key="2">
    <citation type="submission" date="2025-08" db="UniProtKB">
        <authorList>
            <consortium name="RefSeq"/>
        </authorList>
    </citation>
    <scope>IDENTIFICATION</scope>
    <source>
        <strain evidence="2">S238N-H82</strain>
        <tissue evidence="2">Testes</tissue>
    </source>
</reference>
<gene>
    <name evidence="2" type="primary">LOC118432459</name>
</gene>
<dbReference type="GeneID" id="118432459"/>
<evidence type="ECO:0000313" key="1">
    <source>
        <dbReference type="Proteomes" id="UP000001554"/>
    </source>
</evidence>
<organism evidence="1 2">
    <name type="scientific">Branchiostoma floridae</name>
    <name type="common">Florida lancelet</name>
    <name type="synonym">Amphioxus</name>
    <dbReference type="NCBI Taxonomy" id="7739"/>
    <lineage>
        <taxon>Eukaryota</taxon>
        <taxon>Metazoa</taxon>
        <taxon>Chordata</taxon>
        <taxon>Cephalochordata</taxon>
        <taxon>Leptocardii</taxon>
        <taxon>Amphioxiformes</taxon>
        <taxon>Branchiostomatidae</taxon>
        <taxon>Branchiostoma</taxon>
    </lineage>
</organism>
<keyword evidence="1" id="KW-1185">Reference proteome</keyword>
<dbReference type="InterPro" id="IPR012674">
    <property type="entry name" value="Calycin"/>
</dbReference>
<dbReference type="SUPFAM" id="SSF50814">
    <property type="entry name" value="Lipocalins"/>
    <property type="match status" value="1"/>
</dbReference>
<proteinExistence type="predicted"/>
<dbReference type="CDD" id="cd00742">
    <property type="entry name" value="FABP"/>
    <property type="match status" value="1"/>
</dbReference>
<name>A0A9J7NCV2_BRAFL</name>
<accession>A0A9J7NCV2</accession>
<dbReference type="OrthoDB" id="9971011at2759"/>